<comment type="subcellular location">
    <subcellularLocation>
        <location evidence="1">Membrane</location>
        <topology evidence="1">Multi-pass membrane protein</topology>
    </subcellularLocation>
</comment>
<dbReference type="Pfam" id="PF02133">
    <property type="entry name" value="Transp_cyt_pur"/>
    <property type="match status" value="1"/>
</dbReference>
<evidence type="ECO:0000256" key="5">
    <source>
        <dbReference type="ARBA" id="ARBA00022989"/>
    </source>
</evidence>
<dbReference type="AlphaFoldDB" id="A0A158CCW7"/>
<dbReference type="RefSeq" id="WP_063963545.1">
    <property type="nucleotide sequence ID" value="NZ_FCOA02000021.1"/>
</dbReference>
<feature type="transmembrane region" description="Helical" evidence="8">
    <location>
        <begin position="278"/>
        <end position="307"/>
    </location>
</feature>
<dbReference type="PANTHER" id="PTHR31806:SF1">
    <property type="entry name" value="PURINE-CYTOSINE PERMEASE FCY2-RELATED"/>
    <property type="match status" value="1"/>
</dbReference>
<feature type="transmembrane region" description="Helical" evidence="8">
    <location>
        <begin position="319"/>
        <end position="338"/>
    </location>
</feature>
<protein>
    <submittedName>
        <fullName evidence="9">Transport-related, membrane protein</fullName>
    </submittedName>
</protein>
<feature type="transmembrane region" description="Helical" evidence="8">
    <location>
        <begin position="234"/>
        <end position="258"/>
    </location>
</feature>
<comment type="similarity">
    <text evidence="2 7">Belongs to the purine-cytosine permease (2.A.39) family.</text>
</comment>
<dbReference type="PANTHER" id="PTHR31806">
    <property type="entry name" value="PURINE-CYTOSINE PERMEASE FCY2-RELATED"/>
    <property type="match status" value="1"/>
</dbReference>
<feature type="transmembrane region" description="Helical" evidence="8">
    <location>
        <begin position="350"/>
        <end position="369"/>
    </location>
</feature>
<dbReference type="Gene3D" id="1.10.4160.10">
    <property type="entry name" value="Hydantoin permease"/>
    <property type="match status" value="1"/>
</dbReference>
<dbReference type="GO" id="GO:0022857">
    <property type="term" value="F:transmembrane transporter activity"/>
    <property type="evidence" value="ECO:0007669"/>
    <property type="project" value="InterPro"/>
</dbReference>
<feature type="transmembrane region" description="Helical" evidence="8">
    <location>
        <begin position="50"/>
        <end position="70"/>
    </location>
</feature>
<feature type="transmembrane region" description="Helical" evidence="8">
    <location>
        <begin position="23"/>
        <end position="44"/>
    </location>
</feature>
<evidence type="ECO:0000256" key="8">
    <source>
        <dbReference type="SAM" id="Phobius"/>
    </source>
</evidence>
<dbReference type="STRING" id="1777140.AWB79_05138"/>
<dbReference type="GO" id="GO:0005886">
    <property type="term" value="C:plasma membrane"/>
    <property type="evidence" value="ECO:0007669"/>
    <property type="project" value="TreeGrafter"/>
</dbReference>
<keyword evidence="5 8" id="KW-1133">Transmembrane helix</keyword>
<feature type="transmembrane region" description="Helical" evidence="8">
    <location>
        <begin position="90"/>
        <end position="111"/>
    </location>
</feature>
<keyword evidence="4 8" id="KW-0812">Transmembrane</keyword>
<feature type="transmembrane region" description="Helical" evidence="8">
    <location>
        <begin position="131"/>
        <end position="148"/>
    </location>
</feature>
<keyword evidence="10" id="KW-1185">Reference proteome</keyword>
<evidence type="ECO:0000313" key="9">
    <source>
        <dbReference type="EMBL" id="SAK80134.1"/>
    </source>
</evidence>
<reference evidence="9" key="1">
    <citation type="submission" date="2016-01" db="EMBL/GenBank/DDBJ databases">
        <authorList>
            <person name="Peeters C."/>
        </authorList>
    </citation>
    <scope>NUCLEOTIDE SEQUENCE</scope>
    <source>
        <strain evidence="9">LMG 29322</strain>
    </source>
</reference>
<keyword evidence="6 7" id="KW-0472">Membrane</keyword>
<evidence type="ECO:0000256" key="7">
    <source>
        <dbReference type="PIRNR" id="PIRNR002744"/>
    </source>
</evidence>
<feature type="transmembrane region" description="Helical" evidence="8">
    <location>
        <begin position="389"/>
        <end position="408"/>
    </location>
</feature>
<keyword evidence="3 7" id="KW-0813">Transport</keyword>
<dbReference type="InterPro" id="IPR026030">
    <property type="entry name" value="Pur-cyt_permease_Fcy2/21/22"/>
</dbReference>
<evidence type="ECO:0000256" key="4">
    <source>
        <dbReference type="ARBA" id="ARBA00022692"/>
    </source>
</evidence>
<organism evidence="9 10">
    <name type="scientific">Caballeronia hypogeia</name>
    <dbReference type="NCBI Taxonomy" id="1777140"/>
    <lineage>
        <taxon>Bacteria</taxon>
        <taxon>Pseudomonadati</taxon>
        <taxon>Pseudomonadota</taxon>
        <taxon>Betaproteobacteria</taxon>
        <taxon>Burkholderiales</taxon>
        <taxon>Burkholderiaceae</taxon>
        <taxon>Caballeronia</taxon>
    </lineage>
</organism>
<comment type="caution">
    <text evidence="9">The sequence shown here is derived from an EMBL/GenBank/DDBJ whole genome shotgun (WGS) entry which is preliminary data.</text>
</comment>
<dbReference type="OrthoDB" id="9809167at2"/>
<accession>A0A158CCW7</accession>
<sequence>MDVEKRSIEFIPLNERYGTPKRLFTIWFSANMQVTALVIGTLGIVAGLDLFWTIVGLVLGNVIGTVFMAAHSAQGPHLGIPQMIQSRAQFGVFGAALPLAIVVLAYILFVAAGGVVMRDSIKAIYPMSDNAAIILFGVLTFVISYIGYELIHKMGAYMTLLSCVIFFASAALVFSQPDMLTKIHHAKHGFSAGAFNLVVAQAASWTLGFGPYVADYSRYLPVSVKTKHTFWYTYLGGLLGSLLVMMLGALLATVTPSIANDPGTGIASMFGGWSRPALVIIVLGVLEFNVLSLYSAYMSTVTIFSGFRKMTRVGKLTKFSVLAVTAAIATVIGIGTQYHFNDYFADILNAQIYVLVPWSSINLVDYYLVRRGDYSVTEMYDSRGQYGKFNLSTIAIYCLGIASTLPFMDLSFYHSYFAKIIGADVSWIPSLLVPGILYYVANRGVSMESQALTS</sequence>
<evidence type="ECO:0000256" key="6">
    <source>
        <dbReference type="ARBA" id="ARBA00023136"/>
    </source>
</evidence>
<evidence type="ECO:0000313" key="10">
    <source>
        <dbReference type="Proteomes" id="UP000054851"/>
    </source>
</evidence>
<feature type="transmembrane region" description="Helical" evidence="8">
    <location>
        <begin position="155"/>
        <end position="174"/>
    </location>
</feature>
<gene>
    <name evidence="9" type="ORF">AWB79_05138</name>
</gene>
<dbReference type="CDD" id="cd11484">
    <property type="entry name" value="SLC-NCS1sbd_CobB-like"/>
    <property type="match status" value="1"/>
</dbReference>
<feature type="transmembrane region" description="Helical" evidence="8">
    <location>
        <begin position="194"/>
        <end position="214"/>
    </location>
</feature>
<feature type="transmembrane region" description="Helical" evidence="8">
    <location>
        <begin position="420"/>
        <end position="441"/>
    </location>
</feature>
<name>A0A158CCW7_9BURK</name>
<evidence type="ECO:0000256" key="1">
    <source>
        <dbReference type="ARBA" id="ARBA00004141"/>
    </source>
</evidence>
<evidence type="ECO:0000256" key="2">
    <source>
        <dbReference type="ARBA" id="ARBA00008974"/>
    </source>
</evidence>
<dbReference type="EMBL" id="FCOA02000021">
    <property type="protein sequence ID" value="SAK80134.1"/>
    <property type="molecule type" value="Genomic_DNA"/>
</dbReference>
<dbReference type="InterPro" id="IPR001248">
    <property type="entry name" value="Pur-cyt_permease"/>
</dbReference>
<evidence type="ECO:0000256" key="3">
    <source>
        <dbReference type="ARBA" id="ARBA00022448"/>
    </source>
</evidence>
<dbReference type="Proteomes" id="UP000054851">
    <property type="component" value="Unassembled WGS sequence"/>
</dbReference>
<dbReference type="PIRSF" id="PIRSF002744">
    <property type="entry name" value="Pur-cyt_permease"/>
    <property type="match status" value="1"/>
</dbReference>
<proteinExistence type="inferred from homology"/>